<reference evidence="1" key="1">
    <citation type="submission" date="2020-11" db="EMBL/GenBank/DDBJ databases">
        <authorList>
            <consortium name="DOE Joint Genome Institute"/>
            <person name="Ahrendt S."/>
            <person name="Riley R."/>
            <person name="Andreopoulos W."/>
            <person name="Labutti K."/>
            <person name="Pangilinan J."/>
            <person name="Ruiz-Duenas F.J."/>
            <person name="Barrasa J.M."/>
            <person name="Sanchez-Garcia M."/>
            <person name="Camarero S."/>
            <person name="Miyauchi S."/>
            <person name="Serrano A."/>
            <person name="Linde D."/>
            <person name="Babiker R."/>
            <person name="Drula E."/>
            <person name="Ayuso-Fernandez I."/>
            <person name="Pacheco R."/>
            <person name="Padilla G."/>
            <person name="Ferreira P."/>
            <person name="Barriuso J."/>
            <person name="Kellner H."/>
            <person name="Castanera R."/>
            <person name="Alfaro M."/>
            <person name="Ramirez L."/>
            <person name="Pisabarro A.G."/>
            <person name="Kuo A."/>
            <person name="Tritt A."/>
            <person name="Lipzen A."/>
            <person name="He G."/>
            <person name="Yan M."/>
            <person name="Ng V."/>
            <person name="Cullen D."/>
            <person name="Martin F."/>
            <person name="Rosso M.-N."/>
            <person name="Henrissat B."/>
            <person name="Hibbett D."/>
            <person name="Martinez A.T."/>
            <person name="Grigoriev I.V."/>
        </authorList>
    </citation>
    <scope>NUCLEOTIDE SEQUENCE</scope>
    <source>
        <strain evidence="1">CIRM-BRFM 674</strain>
    </source>
</reference>
<evidence type="ECO:0000313" key="1">
    <source>
        <dbReference type="EMBL" id="KAF9481643.1"/>
    </source>
</evidence>
<evidence type="ECO:0000313" key="2">
    <source>
        <dbReference type="Proteomes" id="UP000807469"/>
    </source>
</evidence>
<dbReference type="EMBL" id="MU155176">
    <property type="protein sequence ID" value="KAF9481643.1"/>
    <property type="molecule type" value="Genomic_DNA"/>
</dbReference>
<dbReference type="AlphaFoldDB" id="A0A9P6D3H9"/>
<protein>
    <submittedName>
        <fullName evidence="1">Uncharacterized protein</fullName>
    </submittedName>
</protein>
<name>A0A9P6D3H9_9AGAR</name>
<sequence length="496" mass="56249">MSPPSLPVEITDFIVDILVEDPFPEWYAHALDVANLAHVSHIFRNRINHHRFAKIAIHHAHRISDTYELLENDDVWGNDADRIHAHTKIFEVILIEPERTLDLAFTRHSFEMEFLLNNVLKKYPAGKAPDIAPSFIWDVKVETSWCNKHFFDWTSMSHGMQSAFRNMLQESRLGKLCIASLQNIPQDLIHACPIPELHFTDVSFTDPPLPPKLGHHTDKDVVQHVRGILSPWHLQHATSFATDHSTSVSDFFGAGFYNTGRQLTPIFPNVDTLVCCICNEDEFGMTTTLMRHAKNAKFVSIGIYEPMKLPRSIAFNTFTNLETLHLTYYGALRPLAPDYPEYVRNVINPLLPSIPSVQRLGISLIIFSTNDYTVDLDRIFEGHDFTPIDEFLSDRPPASLKAVEIFLEVVLTTTSAFHAQSFYAERFNEEGGRYAQDALFPQLAGLGRPELKITLVPMLHGSIDVEHYSSSPHYRWSYADGGIVPPESSEADSDSD</sequence>
<dbReference type="Proteomes" id="UP000807469">
    <property type="component" value="Unassembled WGS sequence"/>
</dbReference>
<proteinExistence type="predicted"/>
<accession>A0A9P6D3H9</accession>
<gene>
    <name evidence="1" type="ORF">BDN70DRAFT_930743</name>
</gene>
<comment type="caution">
    <text evidence="1">The sequence shown here is derived from an EMBL/GenBank/DDBJ whole genome shotgun (WGS) entry which is preliminary data.</text>
</comment>
<keyword evidence="2" id="KW-1185">Reference proteome</keyword>
<organism evidence="1 2">
    <name type="scientific">Pholiota conissans</name>
    <dbReference type="NCBI Taxonomy" id="109636"/>
    <lineage>
        <taxon>Eukaryota</taxon>
        <taxon>Fungi</taxon>
        <taxon>Dikarya</taxon>
        <taxon>Basidiomycota</taxon>
        <taxon>Agaricomycotina</taxon>
        <taxon>Agaricomycetes</taxon>
        <taxon>Agaricomycetidae</taxon>
        <taxon>Agaricales</taxon>
        <taxon>Agaricineae</taxon>
        <taxon>Strophariaceae</taxon>
        <taxon>Pholiota</taxon>
    </lineage>
</organism>